<dbReference type="GO" id="GO:0009030">
    <property type="term" value="F:thiamine-phosphate kinase activity"/>
    <property type="evidence" value="ECO:0007669"/>
    <property type="project" value="UniProtKB-UniRule"/>
</dbReference>
<comment type="catalytic activity">
    <reaction evidence="1">
        <text>thiamine phosphate + ATP = thiamine diphosphate + ADP</text>
        <dbReference type="Rhea" id="RHEA:15913"/>
        <dbReference type="ChEBI" id="CHEBI:30616"/>
        <dbReference type="ChEBI" id="CHEBI:37575"/>
        <dbReference type="ChEBI" id="CHEBI:58937"/>
        <dbReference type="ChEBI" id="CHEBI:456216"/>
        <dbReference type="EC" id="2.7.4.16"/>
    </reaction>
</comment>
<protein>
    <recommendedName>
        <fullName evidence="1">Thiamine-monophosphate kinase</fullName>
        <shortName evidence="1">TMP kinase</shortName>
        <shortName evidence="1">Thiamine-phosphate kinase</shortName>
        <ecNumber evidence="1">2.7.4.16</ecNumber>
    </recommendedName>
</protein>
<keyword evidence="1" id="KW-0784">Thiamine biosynthesis</keyword>
<comment type="caution">
    <text evidence="4">The sequence shown here is derived from an EMBL/GenBank/DDBJ whole genome shotgun (WGS) entry which is preliminary data.</text>
</comment>
<dbReference type="InterPro" id="IPR036921">
    <property type="entry name" value="PurM-like_N_sf"/>
</dbReference>
<dbReference type="GO" id="GO:0009228">
    <property type="term" value="P:thiamine biosynthetic process"/>
    <property type="evidence" value="ECO:0007669"/>
    <property type="project" value="UniProtKB-KW"/>
</dbReference>
<dbReference type="Pfam" id="PF00586">
    <property type="entry name" value="AIRS"/>
    <property type="match status" value="1"/>
</dbReference>
<dbReference type="PIRSF" id="PIRSF005303">
    <property type="entry name" value="Thiam_monoph_kin"/>
    <property type="match status" value="1"/>
</dbReference>
<dbReference type="Gene3D" id="3.90.650.10">
    <property type="entry name" value="PurM-like C-terminal domain"/>
    <property type="match status" value="1"/>
</dbReference>
<feature type="binding site" evidence="1">
    <location>
        <begin position="127"/>
        <end position="128"/>
    </location>
    <ligand>
        <name>ATP</name>
        <dbReference type="ChEBI" id="CHEBI:30616"/>
    </ligand>
</feature>
<dbReference type="EMBL" id="NOWI01000004">
    <property type="protein sequence ID" value="RFT44944.1"/>
    <property type="molecule type" value="Genomic_DNA"/>
</dbReference>
<keyword evidence="1" id="KW-0067">ATP-binding</keyword>
<dbReference type="GO" id="GO:0000287">
    <property type="term" value="F:magnesium ion binding"/>
    <property type="evidence" value="ECO:0007669"/>
    <property type="project" value="UniProtKB-UniRule"/>
</dbReference>
<feature type="binding site" evidence="1">
    <location>
        <position position="80"/>
    </location>
    <ligand>
        <name>Mg(2+)</name>
        <dbReference type="ChEBI" id="CHEBI:18420"/>
        <label>2</label>
    </ligand>
</feature>
<dbReference type="CDD" id="cd02194">
    <property type="entry name" value="ThiL"/>
    <property type="match status" value="1"/>
</dbReference>
<dbReference type="NCBIfam" id="TIGR01379">
    <property type="entry name" value="thiL"/>
    <property type="match status" value="1"/>
</dbReference>
<name>A0A3E2DI29_9ACTN</name>
<evidence type="ECO:0000313" key="4">
    <source>
        <dbReference type="EMBL" id="RFT44944.1"/>
    </source>
</evidence>
<evidence type="ECO:0000259" key="2">
    <source>
        <dbReference type="Pfam" id="PF00586"/>
    </source>
</evidence>
<feature type="binding site" evidence="1">
    <location>
        <position position="58"/>
    </location>
    <ligand>
        <name>substrate</name>
    </ligand>
</feature>
<dbReference type="InterPro" id="IPR016188">
    <property type="entry name" value="PurM-like_N"/>
</dbReference>
<organism evidence="4 5">
    <name type="scientific">Cutibacterium avidum</name>
    <dbReference type="NCBI Taxonomy" id="33010"/>
    <lineage>
        <taxon>Bacteria</taxon>
        <taxon>Bacillati</taxon>
        <taxon>Actinomycetota</taxon>
        <taxon>Actinomycetes</taxon>
        <taxon>Propionibacteriales</taxon>
        <taxon>Propionibacteriaceae</taxon>
        <taxon>Cutibacterium</taxon>
    </lineage>
</organism>
<feature type="domain" description="PurM-like N-terminal" evidence="2">
    <location>
        <begin position="34"/>
        <end position="144"/>
    </location>
</feature>
<dbReference type="InterPro" id="IPR036676">
    <property type="entry name" value="PurM-like_C_sf"/>
</dbReference>
<comment type="pathway">
    <text evidence="1">Cofactor biosynthesis; thiamine diphosphate biosynthesis; thiamine diphosphate from thiamine phosphate: step 1/1.</text>
</comment>
<dbReference type="GO" id="GO:0009229">
    <property type="term" value="P:thiamine diphosphate biosynthetic process"/>
    <property type="evidence" value="ECO:0007669"/>
    <property type="project" value="UniProtKB-UniRule"/>
</dbReference>
<dbReference type="PANTHER" id="PTHR30270">
    <property type="entry name" value="THIAMINE-MONOPHOSPHATE KINASE"/>
    <property type="match status" value="1"/>
</dbReference>
<dbReference type="Proteomes" id="UP000259211">
    <property type="component" value="Unassembled WGS sequence"/>
</dbReference>
<comment type="miscellaneous">
    <text evidence="1">Reaction mechanism of ThiL seems to utilize a direct, inline transfer of the gamma-phosphate of ATP to TMP rather than a phosphorylated enzyme intermediate.</text>
</comment>
<dbReference type="GO" id="GO:0005524">
    <property type="term" value="F:ATP binding"/>
    <property type="evidence" value="ECO:0007669"/>
    <property type="project" value="UniProtKB-UniRule"/>
</dbReference>
<dbReference type="EMBL" id="JBAKUA010000015">
    <property type="protein sequence ID" value="MEH1547314.1"/>
    <property type="molecule type" value="Genomic_DNA"/>
</dbReference>
<accession>A0A3E2DI29</accession>
<dbReference type="AlphaFoldDB" id="A0A3E2DI29"/>
<feature type="binding site" evidence="1">
    <location>
        <position position="80"/>
    </location>
    <ligand>
        <name>Mg(2+)</name>
        <dbReference type="ChEBI" id="CHEBI:18420"/>
        <label>4</label>
    </ligand>
</feature>
<dbReference type="NCBIfam" id="NF004351">
    <property type="entry name" value="PRK05731.1-4"/>
    <property type="match status" value="1"/>
</dbReference>
<feature type="binding site" evidence="1">
    <location>
        <position position="51"/>
    </location>
    <ligand>
        <name>Mg(2+)</name>
        <dbReference type="ChEBI" id="CHEBI:18420"/>
        <label>2</label>
    </ligand>
</feature>
<evidence type="ECO:0000313" key="5">
    <source>
        <dbReference type="Proteomes" id="UP000259211"/>
    </source>
</evidence>
<dbReference type="RefSeq" id="WP_004810989.1">
    <property type="nucleotide sequence ID" value="NZ_CP069240.1"/>
</dbReference>
<dbReference type="Gene3D" id="3.30.1330.10">
    <property type="entry name" value="PurM-like, N-terminal domain"/>
    <property type="match status" value="1"/>
</dbReference>
<dbReference type="UniPathway" id="UPA00060">
    <property type="reaction ID" value="UER00142"/>
</dbReference>
<proteinExistence type="inferred from homology"/>
<keyword evidence="1 4" id="KW-0418">Kinase</keyword>
<sequence length="320" mass="32889">MATTTTISQVGEFPLISSIVRDLPMSQAVTLGPGDDGAVFQVDGSVVVSTDVLVEEVHFRRRWSTATDVGRKAVAVNVSDIEAMGAVPVALVVGFSAPGDLPASWAREFMAGMAAEAEQAGVSVVGGDTTAGPVISIAVTVIGQTAGMAPVRRDGAVPGDEVAVVGQLGLAAAGLVLLGRGFRSPRAAVSAQRCPEVPYGQGRVAAQAGAHAMIDLSDGLLADLGHIAEESGFAIDVNTSVLDIEESVRTVGMATGMDPLDWVLAGGEDHALAATFAPGTVPEGWTVIGRVLPPDQVADPTVLVDGQPWQRERGWTHFHS</sequence>
<feature type="binding site" evidence="1">
    <location>
        <position position="315"/>
    </location>
    <ligand>
        <name>substrate</name>
    </ligand>
</feature>
<dbReference type="SUPFAM" id="SSF55326">
    <property type="entry name" value="PurM N-terminal domain-like"/>
    <property type="match status" value="1"/>
</dbReference>
<feature type="binding site" evidence="1">
    <location>
        <position position="50"/>
    </location>
    <ligand>
        <name>Mg(2+)</name>
        <dbReference type="ChEBI" id="CHEBI:18420"/>
        <label>1</label>
    </ligand>
</feature>
<keyword evidence="1" id="KW-0547">Nucleotide-binding</keyword>
<feature type="binding site" evidence="1">
    <location>
        <position position="128"/>
    </location>
    <ligand>
        <name>Mg(2+)</name>
        <dbReference type="ChEBI" id="CHEBI:18420"/>
        <label>1</label>
    </ligand>
</feature>
<feature type="binding site" evidence="1">
    <location>
        <position position="36"/>
    </location>
    <ligand>
        <name>Mg(2+)</name>
        <dbReference type="ChEBI" id="CHEBI:18420"/>
        <label>3</label>
    </ligand>
</feature>
<feature type="binding site" evidence="1">
    <location>
        <position position="268"/>
    </location>
    <ligand>
        <name>substrate</name>
    </ligand>
</feature>
<dbReference type="PANTHER" id="PTHR30270:SF0">
    <property type="entry name" value="THIAMINE-MONOPHOSPHATE KINASE"/>
    <property type="match status" value="1"/>
</dbReference>
<comment type="caution">
    <text evidence="1">Lacks conserved residue(s) required for the propagation of feature annotation.</text>
</comment>
<keyword evidence="1" id="KW-0479">Metal-binding</keyword>
<feature type="binding site" evidence="1">
    <location>
        <position position="215"/>
    </location>
    <ligand>
        <name>Mg(2+)</name>
        <dbReference type="ChEBI" id="CHEBI:18420"/>
        <label>3</label>
    </ligand>
</feature>
<dbReference type="SUPFAM" id="SSF56042">
    <property type="entry name" value="PurM C-terminal domain-like"/>
    <property type="match status" value="1"/>
</dbReference>
<dbReference type="EC" id="2.7.4.16" evidence="1"/>
<evidence type="ECO:0000313" key="3">
    <source>
        <dbReference type="EMBL" id="MEH1547314.1"/>
    </source>
</evidence>
<comment type="function">
    <text evidence="1">Catalyzes the ATP-dependent phosphorylation of thiamine-monophosphate (TMP) to form thiamine-pyrophosphate (TPP), the active form of vitamin B1.</text>
</comment>
<keyword evidence="1 3" id="KW-0808">Transferase</keyword>
<dbReference type="Proteomes" id="UP001309299">
    <property type="component" value="Unassembled WGS sequence"/>
</dbReference>
<dbReference type="HAMAP" id="MF_02128">
    <property type="entry name" value="TMP_kinase"/>
    <property type="match status" value="1"/>
</dbReference>
<feature type="binding site" evidence="1">
    <location>
        <position position="153"/>
    </location>
    <ligand>
        <name>ATP</name>
        <dbReference type="ChEBI" id="CHEBI:30616"/>
    </ligand>
</feature>
<comment type="similarity">
    <text evidence="1">Belongs to the thiamine-monophosphate kinase family.</text>
</comment>
<reference evidence="3" key="2">
    <citation type="submission" date="2024-02" db="EMBL/GenBank/DDBJ databases">
        <title>Bacterial skin colonization with Propionibacterium avidum as a risk factor for Periprosthetic Joint Infections - a single-center prospective study.</title>
        <authorList>
            <person name="Achermann Y."/>
        </authorList>
    </citation>
    <scope>NUCLEOTIDE SEQUENCE</scope>
    <source>
        <strain evidence="3">PAVI-2017310195</strain>
    </source>
</reference>
<feature type="binding site" evidence="1">
    <location>
        <position position="80"/>
    </location>
    <ligand>
        <name>Mg(2+)</name>
        <dbReference type="ChEBI" id="CHEBI:18420"/>
        <label>3</label>
    </ligand>
</feature>
<keyword evidence="1" id="KW-0460">Magnesium</keyword>
<feature type="binding site" evidence="1">
    <location>
        <position position="51"/>
    </location>
    <ligand>
        <name>Mg(2+)</name>
        <dbReference type="ChEBI" id="CHEBI:18420"/>
        <label>1</label>
    </ligand>
</feature>
<feature type="binding site" evidence="1">
    <location>
        <position position="36"/>
    </location>
    <ligand>
        <name>Mg(2+)</name>
        <dbReference type="ChEBI" id="CHEBI:18420"/>
        <label>4</label>
    </ligand>
</feature>
<feature type="binding site" evidence="1">
    <location>
        <position position="217"/>
    </location>
    <ligand>
        <name>ATP</name>
        <dbReference type="ChEBI" id="CHEBI:30616"/>
    </ligand>
</feature>
<evidence type="ECO:0000256" key="1">
    <source>
        <dbReference type="HAMAP-Rule" id="MF_02128"/>
    </source>
</evidence>
<dbReference type="InterPro" id="IPR006283">
    <property type="entry name" value="ThiL-like"/>
</dbReference>
<feature type="binding site" evidence="1">
    <location>
        <position position="218"/>
    </location>
    <ligand>
        <name>Mg(2+)</name>
        <dbReference type="ChEBI" id="CHEBI:18420"/>
        <label>5</label>
    </ligand>
</feature>
<feature type="binding site" evidence="1">
    <location>
        <position position="49"/>
    </location>
    <ligand>
        <name>Mg(2+)</name>
        <dbReference type="ChEBI" id="CHEBI:18420"/>
        <label>4</label>
    </ligand>
</feature>
<reference evidence="4 5" key="1">
    <citation type="submission" date="2017-07" db="EMBL/GenBank/DDBJ databases">
        <authorList>
            <person name="Sun Z.S."/>
            <person name="Albrecht U."/>
            <person name="Echele G."/>
            <person name="Lee C.C."/>
        </authorList>
    </citation>
    <scope>NUCLEOTIDE SEQUENCE [LARGE SCALE GENOMIC DNA]</scope>
    <source>
        <strain evidence="4 5">P16-029</strain>
    </source>
</reference>
<gene>
    <name evidence="1" type="primary">thiL</name>
    <name evidence="4" type="ORF">CHT91_05715</name>
    <name evidence="3" type="ORF">V7F78_09915</name>
</gene>